<evidence type="ECO:0000256" key="1">
    <source>
        <dbReference type="SAM" id="Coils"/>
    </source>
</evidence>
<gene>
    <name evidence="3" type="ORF">GM658_09050</name>
</gene>
<accession>A0A6L6QF61</accession>
<sequence length="71" mass="8204">MEQNQSQLADRICRHIDQAADRVCAQLERADDRQRRVEDEKRSARMQWVFIVLTIMAGAVLGISLTTFLTK</sequence>
<proteinExistence type="predicted"/>
<dbReference type="EMBL" id="WNKX01000005">
    <property type="protein sequence ID" value="MTW10750.1"/>
    <property type="molecule type" value="Genomic_DNA"/>
</dbReference>
<feature type="coiled-coil region" evidence="1">
    <location>
        <begin position="20"/>
        <end position="47"/>
    </location>
</feature>
<dbReference type="RefSeq" id="WP_155453677.1">
    <property type="nucleotide sequence ID" value="NZ_WNKX01000005.1"/>
</dbReference>
<evidence type="ECO:0000256" key="2">
    <source>
        <dbReference type="SAM" id="Phobius"/>
    </source>
</evidence>
<keyword evidence="1" id="KW-0175">Coiled coil</keyword>
<feature type="transmembrane region" description="Helical" evidence="2">
    <location>
        <begin position="48"/>
        <end position="69"/>
    </location>
</feature>
<name>A0A6L6QF61_9BURK</name>
<protein>
    <submittedName>
        <fullName evidence="3">Uncharacterized protein</fullName>
    </submittedName>
</protein>
<keyword evidence="2" id="KW-0812">Transmembrane</keyword>
<organism evidence="3 4">
    <name type="scientific">Massilia eburnea</name>
    <dbReference type="NCBI Taxonomy" id="1776165"/>
    <lineage>
        <taxon>Bacteria</taxon>
        <taxon>Pseudomonadati</taxon>
        <taxon>Pseudomonadota</taxon>
        <taxon>Betaproteobacteria</taxon>
        <taxon>Burkholderiales</taxon>
        <taxon>Oxalobacteraceae</taxon>
        <taxon>Telluria group</taxon>
        <taxon>Massilia</taxon>
    </lineage>
</organism>
<comment type="caution">
    <text evidence="3">The sequence shown here is derived from an EMBL/GenBank/DDBJ whole genome shotgun (WGS) entry which is preliminary data.</text>
</comment>
<keyword evidence="2" id="KW-0472">Membrane</keyword>
<dbReference type="Proteomes" id="UP000472320">
    <property type="component" value="Unassembled WGS sequence"/>
</dbReference>
<keyword evidence="2" id="KW-1133">Transmembrane helix</keyword>
<dbReference type="AlphaFoldDB" id="A0A6L6QF61"/>
<keyword evidence="4" id="KW-1185">Reference proteome</keyword>
<evidence type="ECO:0000313" key="3">
    <source>
        <dbReference type="EMBL" id="MTW10750.1"/>
    </source>
</evidence>
<reference evidence="3 4" key="1">
    <citation type="submission" date="2019-11" db="EMBL/GenBank/DDBJ databases">
        <title>Type strains purchased from KCTC, JCM and DSMZ.</title>
        <authorList>
            <person name="Lu H."/>
        </authorList>
    </citation>
    <scope>NUCLEOTIDE SEQUENCE [LARGE SCALE GENOMIC DNA]</scope>
    <source>
        <strain evidence="3 4">JCM 31587</strain>
    </source>
</reference>
<evidence type="ECO:0000313" key="4">
    <source>
        <dbReference type="Proteomes" id="UP000472320"/>
    </source>
</evidence>